<feature type="domain" description="Signal transduction histidine kinase internal region" evidence="2">
    <location>
        <begin position="165"/>
        <end position="245"/>
    </location>
</feature>
<dbReference type="Pfam" id="PF06580">
    <property type="entry name" value="His_kinase"/>
    <property type="match status" value="1"/>
</dbReference>
<keyword evidence="4" id="KW-1185">Reference proteome</keyword>
<feature type="transmembrane region" description="Helical" evidence="1">
    <location>
        <begin position="118"/>
        <end position="142"/>
    </location>
</feature>
<sequence>MIARLRDGFGQTALGPAIVVWGFGYVLADLLAFLTGRSALGLYLIFCSPMFVLGVGQTLALESLRSSTAYAPIRRWAGLAVALVATSLIQSLFDLYWIRWIALTLVPSWQEWSLTLTAQRIVTTAVIYLWTFCLALTVLGVVRLARAADANNARAASAEIAAAHAQAAALRLQLNPHFLFNTLNSISSLVLVDRKQDAEVMITRLCDFLRGSLDSDPLGDVPLAQEFEVIEAYLDIEATRFGDELSIEFDLESAVMGAAVPNFILQPLVENAIKHGVAKARAPSIIQIVAKGEGDVLVLRIANSAPADKAERAPLDGTRKREGIGLANIRERLAKRYGKAASLGVARIGDDFHATIRMPLVGATPAATEPSH</sequence>
<evidence type="ECO:0000313" key="3">
    <source>
        <dbReference type="EMBL" id="MDO6416054.1"/>
    </source>
</evidence>
<dbReference type="Proteomes" id="UP001169764">
    <property type="component" value="Unassembled WGS sequence"/>
</dbReference>
<evidence type="ECO:0000259" key="2">
    <source>
        <dbReference type="Pfam" id="PF06580"/>
    </source>
</evidence>
<dbReference type="InterPro" id="IPR050640">
    <property type="entry name" value="Bact_2-comp_sensor_kinase"/>
</dbReference>
<dbReference type="PANTHER" id="PTHR34220:SF9">
    <property type="entry name" value="SIGNAL TRANSDUCTION HISTIDINE KINASE INTERNAL REGION DOMAIN-CONTAINING PROTEIN"/>
    <property type="match status" value="1"/>
</dbReference>
<keyword evidence="1" id="KW-0812">Transmembrane</keyword>
<organism evidence="3 4">
    <name type="scientific">Sphingomonas natans</name>
    <dbReference type="NCBI Taxonomy" id="3063330"/>
    <lineage>
        <taxon>Bacteria</taxon>
        <taxon>Pseudomonadati</taxon>
        <taxon>Pseudomonadota</taxon>
        <taxon>Alphaproteobacteria</taxon>
        <taxon>Sphingomonadales</taxon>
        <taxon>Sphingomonadaceae</taxon>
        <taxon>Sphingomonas</taxon>
    </lineage>
</organism>
<reference evidence="3" key="1">
    <citation type="submission" date="2023-07" db="EMBL/GenBank/DDBJ databases">
        <authorList>
            <person name="Kim M."/>
        </authorList>
    </citation>
    <scope>NUCLEOTIDE SEQUENCE</scope>
    <source>
        <strain evidence="3">BIUV-7</strain>
    </source>
</reference>
<dbReference type="GO" id="GO:0016301">
    <property type="term" value="F:kinase activity"/>
    <property type="evidence" value="ECO:0007669"/>
    <property type="project" value="UniProtKB-KW"/>
</dbReference>
<feature type="transmembrane region" description="Helical" evidence="1">
    <location>
        <begin position="76"/>
        <end position="98"/>
    </location>
</feature>
<dbReference type="SUPFAM" id="SSF55874">
    <property type="entry name" value="ATPase domain of HSP90 chaperone/DNA topoisomerase II/histidine kinase"/>
    <property type="match status" value="1"/>
</dbReference>
<comment type="caution">
    <text evidence="3">The sequence shown here is derived from an EMBL/GenBank/DDBJ whole genome shotgun (WGS) entry which is preliminary data.</text>
</comment>
<proteinExistence type="predicted"/>
<gene>
    <name evidence="3" type="ORF">Q4F19_16815</name>
</gene>
<dbReference type="Gene3D" id="3.30.565.10">
    <property type="entry name" value="Histidine kinase-like ATPase, C-terminal domain"/>
    <property type="match status" value="1"/>
</dbReference>
<keyword evidence="3" id="KW-0418">Kinase</keyword>
<dbReference type="EMBL" id="JAUOTP010000008">
    <property type="protein sequence ID" value="MDO6416054.1"/>
    <property type="molecule type" value="Genomic_DNA"/>
</dbReference>
<keyword evidence="1" id="KW-1133">Transmembrane helix</keyword>
<dbReference type="InterPro" id="IPR010559">
    <property type="entry name" value="Sig_transdc_His_kin_internal"/>
</dbReference>
<evidence type="ECO:0000256" key="1">
    <source>
        <dbReference type="SAM" id="Phobius"/>
    </source>
</evidence>
<name>A0ABT8YEG6_9SPHN</name>
<feature type="transmembrane region" description="Helical" evidence="1">
    <location>
        <begin position="40"/>
        <end position="64"/>
    </location>
</feature>
<keyword evidence="3" id="KW-0808">Transferase</keyword>
<feature type="transmembrane region" description="Helical" evidence="1">
    <location>
        <begin position="12"/>
        <end position="34"/>
    </location>
</feature>
<accession>A0ABT8YEG6</accession>
<evidence type="ECO:0000313" key="4">
    <source>
        <dbReference type="Proteomes" id="UP001169764"/>
    </source>
</evidence>
<dbReference type="InterPro" id="IPR036890">
    <property type="entry name" value="HATPase_C_sf"/>
</dbReference>
<dbReference type="PANTHER" id="PTHR34220">
    <property type="entry name" value="SENSOR HISTIDINE KINASE YPDA"/>
    <property type="match status" value="1"/>
</dbReference>
<keyword evidence="1" id="KW-0472">Membrane</keyword>
<protein>
    <submittedName>
        <fullName evidence="3">Histidine kinase</fullName>
    </submittedName>
</protein>